<keyword evidence="2" id="KW-1185">Reference proteome</keyword>
<name>A0ABR2S9D8_9ROSI</name>
<sequence>MQKLVGFKKQKAKGVKLKVDTQSRIDPLNLHRLVQEFKLQPFNLGYVSGSNIALPRQFFVLLHGSMQKGPEIQCVVSTNVCAVFCFTITVVSDAHNPCYARRYPELYCLQHDVHV</sequence>
<gene>
    <name evidence="1" type="ORF">V6N11_011589</name>
</gene>
<evidence type="ECO:0000313" key="2">
    <source>
        <dbReference type="Proteomes" id="UP001396334"/>
    </source>
</evidence>
<organism evidence="1 2">
    <name type="scientific">Hibiscus sabdariffa</name>
    <name type="common">roselle</name>
    <dbReference type="NCBI Taxonomy" id="183260"/>
    <lineage>
        <taxon>Eukaryota</taxon>
        <taxon>Viridiplantae</taxon>
        <taxon>Streptophyta</taxon>
        <taxon>Embryophyta</taxon>
        <taxon>Tracheophyta</taxon>
        <taxon>Spermatophyta</taxon>
        <taxon>Magnoliopsida</taxon>
        <taxon>eudicotyledons</taxon>
        <taxon>Gunneridae</taxon>
        <taxon>Pentapetalae</taxon>
        <taxon>rosids</taxon>
        <taxon>malvids</taxon>
        <taxon>Malvales</taxon>
        <taxon>Malvaceae</taxon>
        <taxon>Malvoideae</taxon>
        <taxon>Hibiscus</taxon>
    </lineage>
</organism>
<dbReference type="Proteomes" id="UP001396334">
    <property type="component" value="Unassembled WGS sequence"/>
</dbReference>
<protein>
    <submittedName>
        <fullName evidence="1">Uncharacterized protein</fullName>
    </submittedName>
</protein>
<reference evidence="1 2" key="1">
    <citation type="journal article" date="2024" name="G3 (Bethesda)">
        <title>Genome assembly of Hibiscus sabdariffa L. provides insights into metabolisms of medicinal natural products.</title>
        <authorList>
            <person name="Kim T."/>
        </authorList>
    </citation>
    <scope>NUCLEOTIDE SEQUENCE [LARGE SCALE GENOMIC DNA]</scope>
    <source>
        <strain evidence="1">TK-2024</strain>
        <tissue evidence="1">Old leaves</tissue>
    </source>
</reference>
<evidence type="ECO:0000313" key="1">
    <source>
        <dbReference type="EMBL" id="KAK9021609.1"/>
    </source>
</evidence>
<accession>A0ABR2S9D8</accession>
<proteinExistence type="predicted"/>
<dbReference type="EMBL" id="JBBPBN010000016">
    <property type="protein sequence ID" value="KAK9021609.1"/>
    <property type="molecule type" value="Genomic_DNA"/>
</dbReference>
<comment type="caution">
    <text evidence="1">The sequence shown here is derived from an EMBL/GenBank/DDBJ whole genome shotgun (WGS) entry which is preliminary data.</text>
</comment>